<keyword evidence="2" id="KW-1133">Transmembrane helix</keyword>
<feature type="transmembrane region" description="Helical" evidence="2">
    <location>
        <begin position="35"/>
        <end position="54"/>
    </location>
</feature>
<evidence type="ECO:0000256" key="2">
    <source>
        <dbReference type="SAM" id="Phobius"/>
    </source>
</evidence>
<protein>
    <submittedName>
        <fullName evidence="3">Uncharacterized protein</fullName>
    </submittedName>
</protein>
<evidence type="ECO:0000313" key="3">
    <source>
        <dbReference type="EMBL" id="VFQ88095.1"/>
    </source>
</evidence>
<organism evidence="3 4">
    <name type="scientific">Cuscuta campestris</name>
    <dbReference type="NCBI Taxonomy" id="132261"/>
    <lineage>
        <taxon>Eukaryota</taxon>
        <taxon>Viridiplantae</taxon>
        <taxon>Streptophyta</taxon>
        <taxon>Embryophyta</taxon>
        <taxon>Tracheophyta</taxon>
        <taxon>Spermatophyta</taxon>
        <taxon>Magnoliopsida</taxon>
        <taxon>eudicotyledons</taxon>
        <taxon>Gunneridae</taxon>
        <taxon>Pentapetalae</taxon>
        <taxon>asterids</taxon>
        <taxon>lamiids</taxon>
        <taxon>Solanales</taxon>
        <taxon>Convolvulaceae</taxon>
        <taxon>Cuscuteae</taxon>
        <taxon>Cuscuta</taxon>
        <taxon>Cuscuta subgen. Grammica</taxon>
        <taxon>Cuscuta sect. Cleistogrammica</taxon>
    </lineage>
</organism>
<keyword evidence="4" id="KW-1185">Reference proteome</keyword>
<keyword evidence="2" id="KW-0472">Membrane</keyword>
<keyword evidence="2" id="KW-0812">Transmembrane</keyword>
<feature type="compositionally biased region" description="Basic and acidic residues" evidence="1">
    <location>
        <begin position="58"/>
        <end position="68"/>
    </location>
</feature>
<evidence type="ECO:0000256" key="1">
    <source>
        <dbReference type="SAM" id="MobiDB-lite"/>
    </source>
</evidence>
<accession>A0A484MH61</accession>
<dbReference type="AlphaFoldDB" id="A0A484MH61"/>
<name>A0A484MH61_9ASTE</name>
<dbReference type="EMBL" id="OOIL02003480">
    <property type="protein sequence ID" value="VFQ88095.1"/>
    <property type="molecule type" value="Genomic_DNA"/>
</dbReference>
<evidence type="ECO:0000313" key="4">
    <source>
        <dbReference type="Proteomes" id="UP000595140"/>
    </source>
</evidence>
<reference evidence="3 4" key="1">
    <citation type="submission" date="2018-04" db="EMBL/GenBank/DDBJ databases">
        <authorList>
            <person name="Vogel A."/>
        </authorList>
    </citation>
    <scope>NUCLEOTIDE SEQUENCE [LARGE SCALE GENOMIC DNA]</scope>
</reference>
<sequence>MIRMEELKKRQTNPLKKNDELLQAPAIASTKTHRWGLIGTLGTLAGVVVAWASMHDNKQSMEKGKQDLEDTGLPKQSPRRL</sequence>
<feature type="region of interest" description="Disordered" evidence="1">
    <location>
        <begin position="58"/>
        <end position="81"/>
    </location>
</feature>
<proteinExistence type="predicted"/>
<dbReference type="Proteomes" id="UP000595140">
    <property type="component" value="Unassembled WGS sequence"/>
</dbReference>
<gene>
    <name evidence="3" type="ORF">CCAM_LOCUS29871</name>
</gene>